<feature type="compositionally biased region" description="Basic and acidic residues" evidence="1">
    <location>
        <begin position="609"/>
        <end position="625"/>
    </location>
</feature>
<dbReference type="EMBL" id="HG722623">
    <property type="protein sequence ID" value="CDJ62893.1"/>
    <property type="molecule type" value="Genomic_DNA"/>
</dbReference>
<sequence>MRIQHPQGLNREAGPPYVEGGPKHGDKAWASGRHLTYFKIRRRVITAANASLSAADGTENPRSLFPALPAKEALGPPPLDFVMMTSDEWGPQGGPPGPQERPPGQETLWELIDEPERSQLIKPLEEQAVEANAAATPPSSGAAAEESLQQAQGSVAPPLQPPQQSRETEHRQSGQIDLLQHQEERQQADSATSSHSLYEQESPGQQQKQQEREEQEVQHETEPIGKEACAAASFHLHKQECYDPLKAALESAAAESLLPSLRRYLGLHAEPPPLMPFFLGGPRPPVPFLLPVATDTKGDLLSSALKGGVIRVGLVGIPFLPASVRSLPPQTQQVQQEQRKQQHAQQQLRPTGISFRVLEAAVSLLSMNYASLIPGGGPLRVQYLAYSSRAALYAALKNGGIHLTEPALPYSTVQTAWGPFPSLKLHAALAAPRQTSSTAHTSRSNSSNRQQQQEQPHNPQMQQNSKQEVQAKPGVLGGGDRGYKARWVWGSCLFHSFVSAGAPWGGVPVLLSLQKSLEVQRVHDLALLLMGLGIERPLVLIEASLPELADIVSAVLPRSTVYGLVDMTRLEGPLPDPTKPASNIWAGSQEPCSRASVSHRTTRLGAGHAADKGGSERTHNKDGAHNPRGCGRGQSPPSQLRGSRLPGGVLLLSLSEALGALHEGTAVALVHTTPLGELLGGLYIGGPHGAQGGGGSPTVVGALPWLLEADADLVLPLAAFYRKHDGPDCLLQDPREEFAALSAAAAEAAAETRRLFLIPDDEL</sequence>
<feature type="region of interest" description="Disordered" evidence="1">
    <location>
        <begin position="129"/>
        <end position="222"/>
    </location>
</feature>
<evidence type="ECO:0000256" key="1">
    <source>
        <dbReference type="SAM" id="MobiDB-lite"/>
    </source>
</evidence>
<feature type="region of interest" description="Disordered" evidence="1">
    <location>
        <begin position="328"/>
        <end position="348"/>
    </location>
</feature>
<evidence type="ECO:0000313" key="2">
    <source>
        <dbReference type="EMBL" id="CDJ62893.1"/>
    </source>
</evidence>
<dbReference type="RefSeq" id="XP_013440255.1">
    <property type="nucleotide sequence ID" value="XM_013584801.1"/>
</dbReference>
<feature type="compositionally biased region" description="Basic and acidic residues" evidence="1">
    <location>
        <begin position="209"/>
        <end position="222"/>
    </location>
</feature>
<feature type="compositionally biased region" description="Low complexity" evidence="1">
    <location>
        <begin position="435"/>
        <end position="464"/>
    </location>
</feature>
<protein>
    <submittedName>
        <fullName evidence="2">Uncharacterized protein</fullName>
    </submittedName>
</protein>
<dbReference type="AlphaFoldDB" id="U6MIJ0"/>
<feature type="region of interest" description="Disordered" evidence="1">
    <location>
        <begin position="1"/>
        <end position="26"/>
    </location>
</feature>
<dbReference type="GeneID" id="25473201"/>
<feature type="region of interest" description="Disordered" evidence="1">
    <location>
        <begin position="429"/>
        <end position="475"/>
    </location>
</feature>
<evidence type="ECO:0000313" key="3">
    <source>
        <dbReference type="Proteomes" id="UP000030754"/>
    </source>
</evidence>
<reference evidence="2" key="2">
    <citation type="submission" date="2013-10" db="EMBL/GenBank/DDBJ databases">
        <authorList>
            <person name="Aslett M."/>
        </authorList>
    </citation>
    <scope>NUCLEOTIDE SEQUENCE [LARGE SCALE GENOMIC DNA]</scope>
    <source>
        <strain evidence="2">Houghton</strain>
    </source>
</reference>
<dbReference type="VEuPathDB" id="ToxoDB:ENH_00030360"/>
<feature type="compositionally biased region" description="Low complexity" evidence="1">
    <location>
        <begin position="199"/>
        <end position="208"/>
    </location>
</feature>
<gene>
    <name evidence="2" type="ORF">ENH_00030360</name>
</gene>
<feature type="region of interest" description="Disordered" evidence="1">
    <location>
        <begin position="83"/>
        <end position="105"/>
    </location>
</feature>
<organism evidence="2 3">
    <name type="scientific">Eimeria necatrix</name>
    <dbReference type="NCBI Taxonomy" id="51315"/>
    <lineage>
        <taxon>Eukaryota</taxon>
        <taxon>Sar</taxon>
        <taxon>Alveolata</taxon>
        <taxon>Apicomplexa</taxon>
        <taxon>Conoidasida</taxon>
        <taxon>Coccidia</taxon>
        <taxon>Eucoccidiorida</taxon>
        <taxon>Eimeriorina</taxon>
        <taxon>Eimeriidae</taxon>
        <taxon>Eimeria</taxon>
    </lineage>
</organism>
<feature type="compositionally biased region" description="Low complexity" evidence="1">
    <location>
        <begin position="131"/>
        <end position="144"/>
    </location>
</feature>
<dbReference type="OrthoDB" id="348981at2759"/>
<dbReference type="Proteomes" id="UP000030754">
    <property type="component" value="Unassembled WGS sequence"/>
</dbReference>
<feature type="region of interest" description="Disordered" evidence="1">
    <location>
        <begin position="573"/>
        <end position="642"/>
    </location>
</feature>
<keyword evidence="3" id="KW-1185">Reference proteome</keyword>
<accession>U6MIJ0</accession>
<name>U6MIJ0_9EIME</name>
<feature type="compositionally biased region" description="Polar residues" evidence="1">
    <location>
        <begin position="188"/>
        <end position="197"/>
    </location>
</feature>
<reference evidence="2" key="1">
    <citation type="submission" date="2013-10" db="EMBL/GenBank/DDBJ databases">
        <title>Genomic analysis of the causative agents of coccidiosis in chickens.</title>
        <authorList>
            <person name="Reid A.J."/>
            <person name="Blake D."/>
            <person name="Billington K."/>
            <person name="Browne H."/>
            <person name="Dunn M."/>
            <person name="Hung S."/>
            <person name="Kawahara F."/>
            <person name="Miranda-Saavedra D."/>
            <person name="Mourier T."/>
            <person name="Nagra H."/>
            <person name="Otto T.D."/>
            <person name="Rawlings N."/>
            <person name="Sanchez A."/>
            <person name="Sanders M."/>
            <person name="Subramaniam C."/>
            <person name="Tay Y."/>
            <person name="Dear P."/>
            <person name="Doerig C."/>
            <person name="Gruber A."/>
            <person name="Parkinson J."/>
            <person name="Shirley M."/>
            <person name="Wan K.L."/>
            <person name="Berriman M."/>
            <person name="Tomley F."/>
            <person name="Pain A."/>
        </authorList>
    </citation>
    <scope>NUCLEOTIDE SEQUENCE [LARGE SCALE GENOMIC DNA]</scope>
    <source>
        <strain evidence="2">Houghton</strain>
    </source>
</reference>
<proteinExistence type="predicted"/>